<evidence type="ECO:0000313" key="1">
    <source>
        <dbReference type="EMBL" id="MBV3489598.1"/>
    </source>
</evidence>
<evidence type="ECO:0000313" key="2">
    <source>
        <dbReference type="Proteomes" id="UP000758576"/>
    </source>
</evidence>
<proteinExistence type="predicted"/>
<comment type="caution">
    <text evidence="1">The sequence shown here is derived from an EMBL/GenBank/DDBJ whole genome shotgun (WGS) entry which is preliminary data.</text>
</comment>
<gene>
    <name evidence="1" type="ORF">KSX14_13335</name>
</gene>
<protein>
    <submittedName>
        <fullName evidence="1">Uncharacterized protein</fullName>
    </submittedName>
</protein>
<accession>A0AAP2N6R3</accession>
<dbReference type="RefSeq" id="WP_217325603.1">
    <property type="nucleotide sequence ID" value="NZ_JABWDE010000032.1"/>
</dbReference>
<dbReference type="Proteomes" id="UP000758576">
    <property type="component" value="Unassembled WGS sequence"/>
</dbReference>
<name>A0AAP2N6R3_PHOVU</name>
<dbReference type="EMBL" id="JAHOGA010000031">
    <property type="protein sequence ID" value="MBV3489598.1"/>
    <property type="molecule type" value="Genomic_DNA"/>
</dbReference>
<feature type="non-terminal residue" evidence="1">
    <location>
        <position position="1"/>
    </location>
</feature>
<dbReference type="AlphaFoldDB" id="A0AAP2N6R3"/>
<reference evidence="1" key="1">
    <citation type="submission" date="2021-06" db="EMBL/GenBank/DDBJ databases">
        <title>Collection of gut derived symbiotic bacterial strains cultured from healthy donors.</title>
        <authorList>
            <person name="Lin H."/>
            <person name="Littmann E."/>
            <person name="Pamer E.G."/>
        </authorList>
    </citation>
    <scope>NUCLEOTIDE SEQUENCE</scope>
    <source>
        <strain evidence="1">MSK.19.85</strain>
    </source>
</reference>
<organism evidence="1 2">
    <name type="scientific">Phocaeicola vulgatus</name>
    <name type="common">Bacteroides vulgatus</name>
    <dbReference type="NCBI Taxonomy" id="821"/>
    <lineage>
        <taxon>Bacteria</taxon>
        <taxon>Pseudomonadati</taxon>
        <taxon>Bacteroidota</taxon>
        <taxon>Bacteroidia</taxon>
        <taxon>Bacteroidales</taxon>
        <taxon>Bacteroidaceae</taxon>
        <taxon>Phocaeicola</taxon>
    </lineage>
</organism>
<sequence>KVLKKYTTGYTNCLPIKYRQNNLYAIAVANHYTGFLEINLSAEIKLVPPLMEPALQILKPAS</sequence>